<dbReference type="AlphaFoldDB" id="A0A9D1N441"/>
<accession>A0A9D1N441</accession>
<dbReference type="Proteomes" id="UP000824128">
    <property type="component" value="Unassembled WGS sequence"/>
</dbReference>
<evidence type="ECO:0000313" key="2">
    <source>
        <dbReference type="EMBL" id="HIU94802.1"/>
    </source>
</evidence>
<sequence>MLWLRQRREECACRGRRCGKKSLCGILCIVAGILVLVCFAPNWFIAVVVSFLLMAVGALLLGFR</sequence>
<gene>
    <name evidence="2" type="ORF">IAD24_06540</name>
</gene>
<proteinExistence type="predicted"/>
<reference evidence="2" key="2">
    <citation type="journal article" date="2021" name="PeerJ">
        <title>Extensive microbial diversity within the chicken gut microbiome revealed by metagenomics and culture.</title>
        <authorList>
            <person name="Gilroy R."/>
            <person name="Ravi A."/>
            <person name="Getino M."/>
            <person name="Pursley I."/>
            <person name="Horton D.L."/>
            <person name="Alikhan N.F."/>
            <person name="Baker D."/>
            <person name="Gharbi K."/>
            <person name="Hall N."/>
            <person name="Watson M."/>
            <person name="Adriaenssens E.M."/>
            <person name="Foster-Nyarko E."/>
            <person name="Jarju S."/>
            <person name="Secka A."/>
            <person name="Antonio M."/>
            <person name="Oren A."/>
            <person name="Chaudhuri R.R."/>
            <person name="La Ragione R."/>
            <person name="Hildebrand F."/>
            <person name="Pallen M.J."/>
        </authorList>
    </citation>
    <scope>NUCLEOTIDE SEQUENCE</scope>
    <source>
        <strain evidence="2">ChiGjej2B2-16831</strain>
    </source>
</reference>
<dbReference type="EMBL" id="DVNZ01000208">
    <property type="protein sequence ID" value="HIU94802.1"/>
    <property type="molecule type" value="Genomic_DNA"/>
</dbReference>
<evidence type="ECO:0000313" key="3">
    <source>
        <dbReference type="Proteomes" id="UP000824128"/>
    </source>
</evidence>
<feature type="transmembrane region" description="Helical" evidence="1">
    <location>
        <begin position="43"/>
        <end position="63"/>
    </location>
</feature>
<protein>
    <submittedName>
        <fullName evidence="2">Uncharacterized protein</fullName>
    </submittedName>
</protein>
<keyword evidence="1" id="KW-1133">Transmembrane helix</keyword>
<evidence type="ECO:0000256" key="1">
    <source>
        <dbReference type="SAM" id="Phobius"/>
    </source>
</evidence>
<name>A0A9D1N441_9FIRM</name>
<organism evidence="2 3">
    <name type="scientific">Candidatus Aphodomorpha intestinavium</name>
    <dbReference type="NCBI Taxonomy" id="2840672"/>
    <lineage>
        <taxon>Bacteria</taxon>
        <taxon>Bacillati</taxon>
        <taxon>Bacillota</taxon>
        <taxon>Clostridia</taxon>
        <taxon>Eubacteriales</taxon>
        <taxon>Candidatus Aphodomorpha</taxon>
    </lineage>
</organism>
<keyword evidence="1" id="KW-0812">Transmembrane</keyword>
<reference evidence="2" key="1">
    <citation type="submission" date="2020-10" db="EMBL/GenBank/DDBJ databases">
        <authorList>
            <person name="Gilroy R."/>
        </authorList>
    </citation>
    <scope>NUCLEOTIDE SEQUENCE</scope>
    <source>
        <strain evidence="2">ChiGjej2B2-16831</strain>
    </source>
</reference>
<comment type="caution">
    <text evidence="2">The sequence shown here is derived from an EMBL/GenBank/DDBJ whole genome shotgun (WGS) entry which is preliminary data.</text>
</comment>
<feature type="transmembrane region" description="Helical" evidence="1">
    <location>
        <begin position="21"/>
        <end position="37"/>
    </location>
</feature>
<keyword evidence="1" id="KW-0472">Membrane</keyword>